<dbReference type="GO" id="GO:0016020">
    <property type="term" value="C:membrane"/>
    <property type="evidence" value="ECO:0007669"/>
    <property type="project" value="UniProtKB-SubCell"/>
</dbReference>
<evidence type="ECO:0000256" key="3">
    <source>
        <dbReference type="ARBA" id="ARBA00022692"/>
    </source>
</evidence>
<gene>
    <name evidence="8" type="ORF">L21TH_2040</name>
</gene>
<dbReference type="PROSITE" id="PS50267">
    <property type="entry name" value="NA_NEUROTRAN_SYMP_3"/>
    <property type="match status" value="1"/>
</dbReference>
<dbReference type="eggNOG" id="COG0733">
    <property type="taxonomic scope" value="Bacteria"/>
</dbReference>
<dbReference type="NCBIfam" id="NF037979">
    <property type="entry name" value="Na_transp"/>
    <property type="match status" value="1"/>
</dbReference>
<evidence type="ECO:0000256" key="7">
    <source>
        <dbReference type="SAM" id="Phobius"/>
    </source>
</evidence>
<dbReference type="RefSeq" id="WP_006315440.1">
    <property type="nucleotide sequence ID" value="NZ_ARZA01000226.1"/>
</dbReference>
<dbReference type="Pfam" id="PF00209">
    <property type="entry name" value="SNF"/>
    <property type="match status" value="2"/>
</dbReference>
<evidence type="ECO:0000256" key="2">
    <source>
        <dbReference type="ARBA" id="ARBA00022448"/>
    </source>
</evidence>
<evidence type="ECO:0000313" key="8">
    <source>
        <dbReference type="EMBL" id="EOC99929.1"/>
    </source>
</evidence>
<comment type="similarity">
    <text evidence="6">Belongs to the sodium:neurotransmitter symporter (SNF) (TC 2.A.22) family.</text>
</comment>
<evidence type="ECO:0000256" key="4">
    <source>
        <dbReference type="ARBA" id="ARBA00022989"/>
    </source>
</evidence>
<evidence type="ECO:0000256" key="6">
    <source>
        <dbReference type="RuleBase" id="RU003732"/>
    </source>
</evidence>
<dbReference type="PRINTS" id="PR00176">
    <property type="entry name" value="NANEUSMPORT"/>
</dbReference>
<dbReference type="PANTHER" id="PTHR42948:SF1">
    <property type="entry name" value="TRANSPORTER"/>
    <property type="match status" value="1"/>
</dbReference>
<dbReference type="CDD" id="cd10336">
    <property type="entry name" value="SLC6sbd_Tyt1-Like"/>
    <property type="match status" value="1"/>
</dbReference>
<feature type="transmembrane region" description="Helical" evidence="7">
    <location>
        <begin position="305"/>
        <end position="329"/>
    </location>
</feature>
<dbReference type="InterPro" id="IPR000175">
    <property type="entry name" value="Na/ntran_symport"/>
</dbReference>
<dbReference type="InterPro" id="IPR037272">
    <property type="entry name" value="SNS_sf"/>
</dbReference>
<dbReference type="PANTHER" id="PTHR42948">
    <property type="entry name" value="TRANSPORTER"/>
    <property type="match status" value="1"/>
</dbReference>
<feature type="transmembrane region" description="Helical" evidence="7">
    <location>
        <begin position="169"/>
        <end position="189"/>
    </location>
</feature>
<comment type="subcellular location">
    <subcellularLocation>
        <location evidence="1">Membrane</location>
        <topology evidence="1">Multi-pass membrane protein</topology>
    </subcellularLocation>
</comment>
<evidence type="ECO:0000256" key="1">
    <source>
        <dbReference type="ARBA" id="ARBA00004141"/>
    </source>
</evidence>
<feature type="transmembrane region" description="Helical" evidence="7">
    <location>
        <begin position="209"/>
        <end position="236"/>
    </location>
</feature>
<proteinExistence type="inferred from homology"/>
<dbReference type="GO" id="GO:0015293">
    <property type="term" value="F:symporter activity"/>
    <property type="evidence" value="ECO:0007669"/>
    <property type="project" value="UniProtKB-KW"/>
</dbReference>
<dbReference type="STRING" id="1304284.L21TH_2040"/>
<keyword evidence="3 6" id="KW-0812">Transmembrane</keyword>
<accession>R1CCA4</accession>
<dbReference type="InterPro" id="IPR047218">
    <property type="entry name" value="YocR/YhdH-like"/>
</dbReference>
<keyword evidence="5 7" id="KW-0472">Membrane</keyword>
<feature type="transmembrane region" description="Helical" evidence="7">
    <location>
        <begin position="38"/>
        <end position="63"/>
    </location>
</feature>
<keyword evidence="9" id="KW-1185">Reference proteome</keyword>
<evidence type="ECO:0000313" key="9">
    <source>
        <dbReference type="Proteomes" id="UP000013378"/>
    </source>
</evidence>
<dbReference type="SUPFAM" id="SSF161070">
    <property type="entry name" value="SNF-like"/>
    <property type="match status" value="1"/>
</dbReference>
<dbReference type="EMBL" id="ARZA01000226">
    <property type="protein sequence ID" value="EOC99929.1"/>
    <property type="molecule type" value="Genomic_DNA"/>
</dbReference>
<feature type="transmembrane region" description="Helical" evidence="7">
    <location>
        <begin position="383"/>
        <end position="406"/>
    </location>
</feature>
<organism evidence="8 9">
    <name type="scientific">Caldisalinibacter kiritimatiensis</name>
    <dbReference type="NCBI Taxonomy" id="1304284"/>
    <lineage>
        <taxon>Bacteria</taxon>
        <taxon>Bacillati</taxon>
        <taxon>Bacillota</taxon>
        <taxon>Tissierellia</taxon>
        <taxon>Tissierellales</taxon>
        <taxon>Thermohalobacteraceae</taxon>
        <taxon>Caldisalinibacter</taxon>
    </lineage>
</organism>
<keyword evidence="4 7" id="KW-1133">Transmembrane helix</keyword>
<feature type="transmembrane region" description="Helical" evidence="7">
    <location>
        <begin position="248"/>
        <end position="274"/>
    </location>
</feature>
<reference evidence="8 9" key="1">
    <citation type="journal article" date="2015" name="Geomicrobiol. J.">
        <title>Caldisalinibacter kiritimatiensis gen. nov., sp. nov., a moderately thermohalophilic thiosulfate-reducing bacterium from a hypersaline microbial mat.</title>
        <authorList>
            <person name="Ben Hania W."/>
            <person name="Joseph M."/>
            <person name="Fiebig A."/>
            <person name="Bunk B."/>
            <person name="Klenk H.-P."/>
            <person name="Fardeau M.-L."/>
            <person name="Spring S."/>
        </authorList>
    </citation>
    <scope>NUCLEOTIDE SEQUENCE [LARGE SCALE GENOMIC DNA]</scope>
    <source>
        <strain evidence="8 9">L21-TH-D2</strain>
    </source>
</reference>
<keyword evidence="6" id="KW-0769">Symport</keyword>
<feature type="transmembrane region" description="Helical" evidence="7">
    <location>
        <begin position="84"/>
        <end position="110"/>
    </location>
</feature>
<dbReference type="AlphaFoldDB" id="R1CCA4"/>
<evidence type="ECO:0000256" key="5">
    <source>
        <dbReference type="ARBA" id="ARBA00023136"/>
    </source>
</evidence>
<dbReference type="OrthoDB" id="9762833at2"/>
<name>R1CCA4_9FIRM</name>
<comment type="caution">
    <text evidence="8">The sequence shown here is derived from an EMBL/GenBank/DDBJ whole genome shotgun (WGS) entry which is preliminary data.</text>
</comment>
<feature type="transmembrane region" description="Helical" evidence="7">
    <location>
        <begin position="144"/>
        <end position="162"/>
    </location>
</feature>
<feature type="transmembrane region" description="Helical" evidence="7">
    <location>
        <begin position="426"/>
        <end position="449"/>
    </location>
</feature>
<sequence>MKRDSFGSRLGVLAAAAGSAIGLGNIWKFPYITGENGGAAFILIYLICIIIIGLPIMLSEFVVGRRGQLNAVGSFKKLAPGKPWWIAGFVGVLSSFIILTYYAVIAGWIFTYIIRAVTGQLIQVAPDNLATYFSDLISSPFEPIVLQFIVLSITAFIVIAGIKDGVEKYSKILMPILLVILIILAIRSVTLEGANKGLEFLFSPDFSSLTAAGILEALGHAFFSLSLGMGIIITYGSYINKNENLPTMALQVTIADTFIALMAGVVIFPAVFAYDFAADSGPSLIFITLPAVFKEMPLGGFFESLFFILIGIAALTSTISILEVVVAYVTEEFEISRKKATVLLTLIIFIISIANSLSFGVLSEFKIFGKTIFDLFDFIASNVLLATGGILISLFIGYVLGVDKALDEITNGGKIKFRYGKAYEIVVKYLAPISIAIILLNATGLLAVFL</sequence>
<dbReference type="PROSITE" id="PS00610">
    <property type="entry name" value="NA_NEUROTRAN_SYMP_1"/>
    <property type="match status" value="1"/>
</dbReference>
<dbReference type="Proteomes" id="UP000013378">
    <property type="component" value="Unassembled WGS sequence"/>
</dbReference>
<dbReference type="PATRIC" id="fig|1304284.3.peg.2005"/>
<keyword evidence="2 6" id="KW-0813">Transport</keyword>
<protein>
    <recommendedName>
        <fullName evidence="6">Transporter</fullName>
    </recommendedName>
</protein>
<feature type="transmembrane region" description="Helical" evidence="7">
    <location>
        <begin position="341"/>
        <end position="363"/>
    </location>
</feature>